<feature type="compositionally biased region" description="Polar residues" evidence="6">
    <location>
        <begin position="1"/>
        <end position="12"/>
    </location>
</feature>
<keyword evidence="3" id="KW-0408">Iron</keyword>
<evidence type="ECO:0000256" key="4">
    <source>
        <dbReference type="ARBA" id="ARBA00023014"/>
    </source>
</evidence>
<feature type="region of interest" description="Disordered" evidence="6">
    <location>
        <begin position="1"/>
        <end position="21"/>
    </location>
</feature>
<dbReference type="InterPro" id="IPR036922">
    <property type="entry name" value="Rieske_2Fe-2S_sf"/>
</dbReference>
<protein>
    <submittedName>
        <fullName evidence="8">Ubiquinol-cytochrome c reductase iron-sulfur subunit</fullName>
    </submittedName>
</protein>
<keyword evidence="2" id="KW-0479">Metal-binding</keyword>
<evidence type="ECO:0000256" key="1">
    <source>
        <dbReference type="ARBA" id="ARBA00022714"/>
    </source>
</evidence>
<evidence type="ECO:0000313" key="8">
    <source>
        <dbReference type="EMBL" id="MFC6725948.1"/>
    </source>
</evidence>
<dbReference type="InterPro" id="IPR014349">
    <property type="entry name" value="Rieske_Fe-S_prot"/>
</dbReference>
<dbReference type="EMBL" id="JBHSWU010000796">
    <property type="protein sequence ID" value="MFC6725948.1"/>
    <property type="molecule type" value="Genomic_DNA"/>
</dbReference>
<proteinExistence type="predicted"/>
<gene>
    <name evidence="8" type="ORF">ACFQE1_16565</name>
</gene>
<keyword evidence="1" id="KW-0001">2Fe-2S</keyword>
<dbReference type="SUPFAM" id="SSF50022">
    <property type="entry name" value="ISP domain"/>
    <property type="match status" value="1"/>
</dbReference>
<evidence type="ECO:0000313" key="9">
    <source>
        <dbReference type="Proteomes" id="UP001596328"/>
    </source>
</evidence>
<dbReference type="Gene3D" id="2.102.10.10">
    <property type="entry name" value="Rieske [2Fe-2S] iron-sulphur domain"/>
    <property type="match status" value="1"/>
</dbReference>
<dbReference type="Proteomes" id="UP001596328">
    <property type="component" value="Unassembled WGS sequence"/>
</dbReference>
<keyword evidence="5" id="KW-1015">Disulfide bond</keyword>
<dbReference type="PANTHER" id="PTHR10134">
    <property type="entry name" value="CYTOCHROME B-C1 COMPLEX SUBUNIT RIESKE, MITOCHONDRIAL"/>
    <property type="match status" value="1"/>
</dbReference>
<dbReference type="GO" id="GO:0046872">
    <property type="term" value="F:metal ion binding"/>
    <property type="evidence" value="ECO:0007669"/>
    <property type="project" value="UniProtKB-KW"/>
</dbReference>
<dbReference type="InterPro" id="IPR017941">
    <property type="entry name" value="Rieske_2Fe-2S"/>
</dbReference>
<evidence type="ECO:0000256" key="6">
    <source>
        <dbReference type="SAM" id="MobiDB-lite"/>
    </source>
</evidence>
<comment type="caution">
    <text evidence="8">The sequence shown here is derived from an EMBL/GenBank/DDBJ whole genome shotgun (WGS) entry which is preliminary data.</text>
</comment>
<dbReference type="GO" id="GO:0051537">
    <property type="term" value="F:2 iron, 2 sulfur cluster binding"/>
    <property type="evidence" value="ECO:0007669"/>
    <property type="project" value="UniProtKB-KW"/>
</dbReference>
<evidence type="ECO:0000256" key="2">
    <source>
        <dbReference type="ARBA" id="ARBA00022723"/>
    </source>
</evidence>
<evidence type="ECO:0000256" key="3">
    <source>
        <dbReference type="ARBA" id="ARBA00023004"/>
    </source>
</evidence>
<feature type="domain" description="Rieske" evidence="7">
    <location>
        <begin position="210"/>
        <end position="267"/>
    </location>
</feature>
<feature type="non-terminal residue" evidence="8">
    <location>
        <position position="1"/>
    </location>
</feature>
<keyword evidence="4" id="KW-0411">Iron-sulfur</keyword>
<sequence length="267" mass="29051">SAAAVNSATMSTGQGGGTTRAMAIENTDGPAPRGMPMIPIEIADDGTLRGVFPEWEQVESGGQTQQVARIEDYEGSGKTYSVEWFQFCGVQTYQGLSPEYEGDNAFRADTGSAYDWQSDAVSEGNPFTVDMFDDYETYETAIGSGQLGKPATGTWRSQDTENTMPIQIIRSPLIESLAETGRADFLGQTIEAPSGVQEWIQAACPQGFIAWLNKCTHFCCVPGWKQLEGSAAFSAENEVYCPCHQSVYQPFSIVETLFTALPRPELE</sequence>
<dbReference type="PROSITE" id="PS51296">
    <property type="entry name" value="RIESKE"/>
    <property type="match status" value="1"/>
</dbReference>
<keyword evidence="9" id="KW-1185">Reference proteome</keyword>
<reference evidence="8 9" key="1">
    <citation type="journal article" date="2019" name="Int. J. Syst. Evol. Microbiol.">
        <title>The Global Catalogue of Microorganisms (GCM) 10K type strain sequencing project: providing services to taxonomists for standard genome sequencing and annotation.</title>
        <authorList>
            <consortium name="The Broad Institute Genomics Platform"/>
            <consortium name="The Broad Institute Genome Sequencing Center for Infectious Disease"/>
            <person name="Wu L."/>
            <person name="Ma J."/>
        </authorList>
    </citation>
    <scope>NUCLEOTIDE SEQUENCE [LARGE SCALE GENOMIC DNA]</scope>
    <source>
        <strain evidence="8 9">NBRC 111368</strain>
    </source>
</reference>
<name>A0ABD5S2L0_9EURY</name>
<evidence type="ECO:0000259" key="7">
    <source>
        <dbReference type="PROSITE" id="PS51296"/>
    </source>
</evidence>
<organism evidence="8 9">
    <name type="scientific">Halobium palmae</name>
    <dbReference type="NCBI Taxonomy" id="1776492"/>
    <lineage>
        <taxon>Archaea</taxon>
        <taxon>Methanobacteriati</taxon>
        <taxon>Methanobacteriota</taxon>
        <taxon>Stenosarchaea group</taxon>
        <taxon>Halobacteria</taxon>
        <taxon>Halobacteriales</taxon>
        <taxon>Haloferacaceae</taxon>
        <taxon>Halobium</taxon>
    </lineage>
</organism>
<accession>A0ABD5S2L0</accession>
<dbReference type="AlphaFoldDB" id="A0ABD5S2L0"/>
<evidence type="ECO:0000256" key="5">
    <source>
        <dbReference type="ARBA" id="ARBA00023157"/>
    </source>
</evidence>